<evidence type="ECO:0000313" key="2">
    <source>
        <dbReference type="Proteomes" id="UP000429607"/>
    </source>
</evidence>
<reference evidence="1 2" key="1">
    <citation type="submission" date="2018-09" db="EMBL/GenBank/DDBJ databases">
        <title>Genomic investigation of the strawberry pathogen Phytophthora fragariae indicates pathogenicity is determined by transcriptional variation in three key races.</title>
        <authorList>
            <person name="Adams T.M."/>
            <person name="Armitage A.D."/>
            <person name="Sobczyk M.K."/>
            <person name="Bates H.J."/>
            <person name="Dunwell J.M."/>
            <person name="Nellist C.F."/>
            <person name="Harrison R.J."/>
        </authorList>
    </citation>
    <scope>NUCLEOTIDE SEQUENCE [LARGE SCALE GENOMIC DNA]</scope>
    <source>
        <strain evidence="1 2">SCRP249</strain>
    </source>
</reference>
<sequence>MLTQDEALELYLVLWAMGMKDSWTELVHCGLVTTPERPLIPVVKFNHLSHGNANAEADFRFDVHGVRRLAALFGLPETVITSSNDRCNSLEAISILLYRLSYPRRLHDMSIKFGRSTSSLCRIFFMHGYKDKQFFDTELAERRMAQ</sequence>
<proteinExistence type="predicted"/>
<protein>
    <submittedName>
        <fullName evidence="1">Uncharacterized protein</fullName>
    </submittedName>
</protein>
<dbReference type="Proteomes" id="UP000429607">
    <property type="component" value="Unassembled WGS sequence"/>
</dbReference>
<comment type="caution">
    <text evidence="1">The sequence shown here is derived from an EMBL/GenBank/DDBJ whole genome shotgun (WGS) entry which is preliminary data.</text>
</comment>
<name>A0A6A3M516_9STRA</name>
<organism evidence="1 2">
    <name type="scientific">Phytophthora rubi</name>
    <dbReference type="NCBI Taxonomy" id="129364"/>
    <lineage>
        <taxon>Eukaryota</taxon>
        <taxon>Sar</taxon>
        <taxon>Stramenopiles</taxon>
        <taxon>Oomycota</taxon>
        <taxon>Peronosporomycetes</taxon>
        <taxon>Peronosporales</taxon>
        <taxon>Peronosporaceae</taxon>
        <taxon>Phytophthora</taxon>
    </lineage>
</organism>
<evidence type="ECO:0000313" key="1">
    <source>
        <dbReference type="EMBL" id="KAE9026592.1"/>
    </source>
</evidence>
<gene>
    <name evidence="1" type="ORF">PR001_g12160</name>
</gene>
<dbReference type="PANTHER" id="PTHR34615">
    <property type="entry name" value="PX DOMAIN-CONTAINING PROTEIN"/>
    <property type="match status" value="1"/>
</dbReference>
<accession>A0A6A3M516</accession>
<dbReference type="AlphaFoldDB" id="A0A6A3M516"/>
<dbReference type="PANTHER" id="PTHR34615:SF1">
    <property type="entry name" value="PX DOMAIN-CONTAINING PROTEIN"/>
    <property type="match status" value="1"/>
</dbReference>
<dbReference type="EMBL" id="QXFV01000779">
    <property type="protein sequence ID" value="KAE9026592.1"/>
    <property type="molecule type" value="Genomic_DNA"/>
</dbReference>